<feature type="transmembrane region" description="Helical" evidence="1">
    <location>
        <begin position="448"/>
        <end position="466"/>
    </location>
</feature>
<keyword evidence="1" id="KW-0472">Membrane</keyword>
<feature type="transmembrane region" description="Helical" evidence="1">
    <location>
        <begin position="171"/>
        <end position="191"/>
    </location>
</feature>
<feature type="transmembrane region" description="Helical" evidence="1">
    <location>
        <begin position="359"/>
        <end position="379"/>
    </location>
</feature>
<proteinExistence type="predicted"/>
<evidence type="ECO:0000256" key="1">
    <source>
        <dbReference type="SAM" id="Phobius"/>
    </source>
</evidence>
<name>A0A1W0E699_9MICR</name>
<dbReference type="EMBL" id="MNPJ01000017">
    <property type="protein sequence ID" value="OQS54712.1"/>
    <property type="molecule type" value="Genomic_DNA"/>
</dbReference>
<feature type="transmembrane region" description="Helical" evidence="1">
    <location>
        <begin position="203"/>
        <end position="222"/>
    </location>
</feature>
<feature type="transmembrane region" description="Helical" evidence="1">
    <location>
        <begin position="298"/>
        <end position="319"/>
    </location>
</feature>
<accession>A0A1W0E699</accession>
<comment type="caution">
    <text evidence="2">The sequence shown here is derived from an EMBL/GenBank/DDBJ whole genome shotgun (WGS) entry which is preliminary data.</text>
</comment>
<dbReference type="Proteomes" id="UP000192758">
    <property type="component" value="Unassembled WGS sequence"/>
</dbReference>
<feature type="transmembrane region" description="Helical" evidence="1">
    <location>
        <begin position="259"/>
        <end position="278"/>
    </location>
</feature>
<dbReference type="VEuPathDB" id="MicrosporidiaDB:EHP00_992"/>
<keyword evidence="1" id="KW-0812">Transmembrane</keyword>
<protein>
    <submittedName>
        <fullName evidence="2">Uncharacterized protein</fullName>
    </submittedName>
</protein>
<feature type="transmembrane region" description="Helical" evidence="1">
    <location>
        <begin position="331"/>
        <end position="352"/>
    </location>
</feature>
<feature type="transmembrane region" description="Helical" evidence="1">
    <location>
        <begin position="234"/>
        <end position="253"/>
    </location>
</feature>
<keyword evidence="3" id="KW-1185">Reference proteome</keyword>
<evidence type="ECO:0000313" key="3">
    <source>
        <dbReference type="Proteomes" id="UP000192758"/>
    </source>
</evidence>
<reference evidence="2 3" key="1">
    <citation type="journal article" date="2017" name="Environ. Microbiol.">
        <title>Decay of the glycolytic pathway and adaptation to intranuclear parasitism within Enterocytozoonidae microsporidia.</title>
        <authorList>
            <person name="Wiredu Boakye D."/>
            <person name="Jaroenlak P."/>
            <person name="Prachumwat A."/>
            <person name="Williams T.A."/>
            <person name="Bateman K.S."/>
            <person name="Itsathitphaisarn O."/>
            <person name="Sritunyalucksana K."/>
            <person name="Paszkiewicz K.H."/>
            <person name="Moore K.A."/>
            <person name="Stentiford G.D."/>
            <person name="Williams B.A."/>
        </authorList>
    </citation>
    <scope>NUCLEOTIDE SEQUENCE [LARGE SCALE GENOMIC DNA]</scope>
    <source>
        <strain evidence="2 3">TH1</strain>
    </source>
</reference>
<evidence type="ECO:0000313" key="2">
    <source>
        <dbReference type="EMBL" id="OQS54712.1"/>
    </source>
</evidence>
<sequence>MYCLKYIVIFNLCFESPMNAQTNPHEILMVGLNKNKNTDKLIERIIENYENKNNGGRIGNEAYINEMWFNNSNTEKSNLTNENDILPNRNISCSLSEEEKSCNYKKISCITMCVLSFCLGLLRSSFCWHQEINVDENLIGKAAQFQVFDLAFTSGAFLIECMNFFITPSFYFSYTLAICGICVISLLLGLWSCGLVTVLFCRFMLGMFVCLLDTHAVAYFSLLFKLKSRKATILFKLLKDAGMCIGLSITYFFDFKGYLIIFTFSFICSFMFLCQICIDLKNQYKKETQPNAVGNKVYGLIIVFAFFFILQALFGANLLLGFDEIITPKIYILYFFLFNMLDIIVLATKYYFFNYHLKVWIIYFCGIMMVVIGHCLLEMKFLQKLALFLLFCTYNLFIENLPEIGLGGLLRNDAEKLRIVMTKGIVLLSDIISRIYSIISNKEELKTVTPFIIIGVVILHCLFHFINRNRQTLS</sequence>
<keyword evidence="1" id="KW-1133">Transmembrane helix</keyword>
<gene>
    <name evidence="2" type="ORF">EHP00_992</name>
</gene>
<dbReference type="AlphaFoldDB" id="A0A1W0E699"/>
<organism evidence="2 3">
    <name type="scientific">Ecytonucleospora hepatopenaei</name>
    <dbReference type="NCBI Taxonomy" id="646526"/>
    <lineage>
        <taxon>Eukaryota</taxon>
        <taxon>Fungi</taxon>
        <taxon>Fungi incertae sedis</taxon>
        <taxon>Microsporidia</taxon>
        <taxon>Enterocytozoonidae</taxon>
        <taxon>Ecytonucleospora</taxon>
    </lineage>
</organism>